<dbReference type="EMBL" id="GBRH01221940">
    <property type="protein sequence ID" value="JAD75955.1"/>
    <property type="molecule type" value="Transcribed_RNA"/>
</dbReference>
<dbReference type="InterPro" id="IPR002885">
    <property type="entry name" value="PPR_rpt"/>
</dbReference>
<dbReference type="NCBIfam" id="TIGR00756">
    <property type="entry name" value="PPR"/>
    <property type="match status" value="2"/>
</dbReference>
<dbReference type="PANTHER" id="PTHR47939">
    <property type="entry name" value="MEMBRANE-ASSOCIATED SALT-INDUCIBLE PROTEIN-LIKE"/>
    <property type="match status" value="1"/>
</dbReference>
<keyword evidence="2" id="KW-0677">Repeat</keyword>
<dbReference type="InterPro" id="IPR011990">
    <property type="entry name" value="TPR-like_helical_dom_sf"/>
</dbReference>
<dbReference type="PROSITE" id="PS51375">
    <property type="entry name" value="PPR"/>
    <property type="match status" value="2"/>
</dbReference>
<evidence type="ECO:0008006" key="6">
    <source>
        <dbReference type="Google" id="ProtNLM"/>
    </source>
</evidence>
<feature type="repeat" description="PPR" evidence="4">
    <location>
        <begin position="16"/>
        <end position="50"/>
    </location>
</feature>
<organism evidence="5">
    <name type="scientific">Arundo donax</name>
    <name type="common">Giant reed</name>
    <name type="synonym">Donax arundinaceus</name>
    <dbReference type="NCBI Taxonomy" id="35708"/>
    <lineage>
        <taxon>Eukaryota</taxon>
        <taxon>Viridiplantae</taxon>
        <taxon>Streptophyta</taxon>
        <taxon>Embryophyta</taxon>
        <taxon>Tracheophyta</taxon>
        <taxon>Spermatophyta</taxon>
        <taxon>Magnoliopsida</taxon>
        <taxon>Liliopsida</taxon>
        <taxon>Poales</taxon>
        <taxon>Poaceae</taxon>
        <taxon>PACMAD clade</taxon>
        <taxon>Arundinoideae</taxon>
        <taxon>Arundineae</taxon>
        <taxon>Arundo</taxon>
    </lineage>
</organism>
<protein>
    <recommendedName>
        <fullName evidence="6">Pentatricopeptide repeat-containing protein</fullName>
    </recommendedName>
</protein>
<evidence type="ECO:0000256" key="4">
    <source>
        <dbReference type="PROSITE-ProRule" id="PRU00708"/>
    </source>
</evidence>
<dbReference type="Pfam" id="PF13041">
    <property type="entry name" value="PPR_2"/>
    <property type="match status" value="1"/>
</dbReference>
<name>A0A0A9CRC4_ARUDO</name>
<evidence type="ECO:0000256" key="3">
    <source>
        <dbReference type="ARBA" id="ARBA00022946"/>
    </source>
</evidence>
<dbReference type="Gene3D" id="1.25.40.10">
    <property type="entry name" value="Tetratricopeptide repeat domain"/>
    <property type="match status" value="1"/>
</dbReference>
<evidence type="ECO:0000256" key="1">
    <source>
        <dbReference type="ARBA" id="ARBA00007626"/>
    </source>
</evidence>
<reference evidence="5" key="1">
    <citation type="submission" date="2014-09" db="EMBL/GenBank/DDBJ databases">
        <authorList>
            <person name="Magalhaes I.L.F."/>
            <person name="Oliveira U."/>
            <person name="Santos F.R."/>
            <person name="Vidigal T.H.D.A."/>
            <person name="Brescovit A.D."/>
            <person name="Santos A.J."/>
        </authorList>
    </citation>
    <scope>NUCLEOTIDE SEQUENCE</scope>
    <source>
        <tissue evidence="5">Shoot tissue taken approximately 20 cm above the soil surface</tissue>
    </source>
</reference>
<accession>A0A0A9CRC4</accession>
<evidence type="ECO:0000256" key="2">
    <source>
        <dbReference type="ARBA" id="ARBA00022737"/>
    </source>
</evidence>
<reference evidence="5" key="2">
    <citation type="journal article" date="2015" name="Data Brief">
        <title>Shoot transcriptome of the giant reed, Arundo donax.</title>
        <authorList>
            <person name="Barrero R.A."/>
            <person name="Guerrero F.D."/>
            <person name="Moolhuijzen P."/>
            <person name="Goolsby J.A."/>
            <person name="Tidwell J."/>
            <person name="Bellgard S.E."/>
            <person name="Bellgard M.I."/>
        </authorList>
    </citation>
    <scope>NUCLEOTIDE SEQUENCE</scope>
    <source>
        <tissue evidence="5">Shoot tissue taken approximately 20 cm above the soil surface</tissue>
    </source>
</reference>
<dbReference type="AlphaFoldDB" id="A0A0A9CRC4"/>
<comment type="similarity">
    <text evidence="1">Belongs to the PPR family. P subfamily.</text>
</comment>
<dbReference type="InterPro" id="IPR050667">
    <property type="entry name" value="PPR-containing_protein"/>
</dbReference>
<sequence>MRLYSEMKRKKNCSPNLVTYNTLMDGFYEIGSIDKAASLWTAILDNGLKPDIITYNTRIKGLCSCNRTPEGVLLLDEVIATGIIPTVITWNILVRAVITYGPIQI</sequence>
<evidence type="ECO:0000313" key="5">
    <source>
        <dbReference type="EMBL" id="JAD75955.1"/>
    </source>
</evidence>
<keyword evidence="3" id="KW-0809">Transit peptide</keyword>
<dbReference type="PANTHER" id="PTHR47939:SF13">
    <property type="entry name" value="OS03G0201400 PROTEIN"/>
    <property type="match status" value="1"/>
</dbReference>
<proteinExistence type="inferred from homology"/>
<feature type="repeat" description="PPR" evidence="4">
    <location>
        <begin position="51"/>
        <end position="85"/>
    </location>
</feature>